<organism evidence="1 2">
    <name type="scientific">Muraenolepis orangiensis</name>
    <name type="common">Patagonian moray cod</name>
    <dbReference type="NCBI Taxonomy" id="630683"/>
    <lineage>
        <taxon>Eukaryota</taxon>
        <taxon>Metazoa</taxon>
        <taxon>Chordata</taxon>
        <taxon>Craniata</taxon>
        <taxon>Vertebrata</taxon>
        <taxon>Euteleostomi</taxon>
        <taxon>Actinopterygii</taxon>
        <taxon>Neopterygii</taxon>
        <taxon>Teleostei</taxon>
        <taxon>Neoteleostei</taxon>
        <taxon>Acanthomorphata</taxon>
        <taxon>Zeiogadaria</taxon>
        <taxon>Gadariae</taxon>
        <taxon>Gadiformes</taxon>
        <taxon>Muraenolepidoidei</taxon>
        <taxon>Muraenolepididae</taxon>
        <taxon>Muraenolepis</taxon>
    </lineage>
</organism>
<name>A0A9Q0IBP2_9TELE</name>
<dbReference type="EMBL" id="JANIIK010000111">
    <property type="protein sequence ID" value="KAJ3594582.1"/>
    <property type="molecule type" value="Genomic_DNA"/>
</dbReference>
<proteinExistence type="predicted"/>
<dbReference type="AlphaFoldDB" id="A0A9Q0IBP2"/>
<comment type="caution">
    <text evidence="1">The sequence shown here is derived from an EMBL/GenBank/DDBJ whole genome shotgun (WGS) entry which is preliminary data.</text>
</comment>
<evidence type="ECO:0000313" key="1">
    <source>
        <dbReference type="EMBL" id="KAJ3594582.1"/>
    </source>
</evidence>
<gene>
    <name evidence="1" type="ORF">NHX12_003889</name>
</gene>
<sequence>MIIEASRWSLVADIFFSLKTQDNQKTHCLCSRAFVQDRELYCSDNSHLSSNKDNSDLQGMSPHTYIRQNRVPGLHGIKFKVY</sequence>
<protein>
    <submittedName>
        <fullName evidence="1">Uncharacterized protein</fullName>
    </submittedName>
</protein>
<dbReference type="Proteomes" id="UP001148018">
    <property type="component" value="Unassembled WGS sequence"/>
</dbReference>
<dbReference type="OrthoDB" id="8964212at2759"/>
<accession>A0A9Q0IBP2</accession>
<evidence type="ECO:0000313" key="2">
    <source>
        <dbReference type="Proteomes" id="UP001148018"/>
    </source>
</evidence>
<keyword evidence="2" id="KW-1185">Reference proteome</keyword>
<reference evidence="1" key="1">
    <citation type="submission" date="2022-07" db="EMBL/GenBank/DDBJ databases">
        <title>Chromosome-level genome of Muraenolepis orangiensis.</title>
        <authorList>
            <person name="Kim J."/>
        </authorList>
    </citation>
    <scope>NUCLEOTIDE SEQUENCE</scope>
    <source>
        <strain evidence="1">KU_S4_2022</strain>
        <tissue evidence="1">Muscle</tissue>
    </source>
</reference>